<evidence type="ECO:0000313" key="2">
    <source>
        <dbReference type="Proteomes" id="UP001642409"/>
    </source>
</evidence>
<comment type="caution">
    <text evidence="1">The sequence shown here is derived from an EMBL/GenBank/DDBJ whole genome shotgun (WGS) entry which is preliminary data.</text>
</comment>
<keyword evidence="2" id="KW-1185">Reference proteome</keyword>
<proteinExistence type="predicted"/>
<reference evidence="1 2" key="1">
    <citation type="submission" date="2024-07" db="EMBL/GenBank/DDBJ databases">
        <authorList>
            <person name="Akdeniz Z."/>
        </authorList>
    </citation>
    <scope>NUCLEOTIDE SEQUENCE [LARGE SCALE GENOMIC DNA]</scope>
</reference>
<name>A0ABP1H736_9EUKA</name>
<protein>
    <submittedName>
        <fullName evidence="1">Hypothetical_protein</fullName>
    </submittedName>
</protein>
<organism evidence="1 2">
    <name type="scientific">Hexamita inflata</name>
    <dbReference type="NCBI Taxonomy" id="28002"/>
    <lineage>
        <taxon>Eukaryota</taxon>
        <taxon>Metamonada</taxon>
        <taxon>Diplomonadida</taxon>
        <taxon>Hexamitidae</taxon>
        <taxon>Hexamitinae</taxon>
        <taxon>Hexamita</taxon>
    </lineage>
</organism>
<evidence type="ECO:0000313" key="1">
    <source>
        <dbReference type="EMBL" id="CAL5987749.1"/>
    </source>
</evidence>
<dbReference type="Proteomes" id="UP001642409">
    <property type="component" value="Unassembled WGS sequence"/>
</dbReference>
<accession>A0ABP1H736</accession>
<gene>
    <name evidence="1" type="ORF">HINF_LOCUS10048</name>
</gene>
<dbReference type="EMBL" id="CAXDID020000021">
    <property type="protein sequence ID" value="CAL5987749.1"/>
    <property type="molecule type" value="Genomic_DNA"/>
</dbReference>
<sequence>MPNNTQTKQSRILFSEAYMQNVYRTILEKVRICVNQQMDEFELVQHILTHRKLIQSTKLINWREIDAELKQLFPQLPYYPSKAYSYRAFWDVIVPNQLPPYSSRKFKLIDQFIRCQIQSNHQCILQMTRSTTAIFRKDLEQQVKDVFELDSTNVEYSYKKLSDKIRNHIQGRLNVACGVEKHQNTSKSTTHTDDEIMDVSVLFNIF</sequence>